<feature type="domain" description="PDGLE" evidence="7">
    <location>
        <begin position="5"/>
        <end position="94"/>
    </location>
</feature>
<name>A0ABQ2NBV0_9ACTN</name>
<evidence type="ECO:0000256" key="2">
    <source>
        <dbReference type="ARBA" id="ARBA00022475"/>
    </source>
</evidence>
<comment type="caution">
    <text evidence="8">The sequence shown here is derived from an EMBL/GenBank/DDBJ whole genome shotgun (WGS) entry which is preliminary data.</text>
</comment>
<evidence type="ECO:0000256" key="1">
    <source>
        <dbReference type="ARBA" id="ARBA00004236"/>
    </source>
</evidence>
<evidence type="ECO:0000313" key="9">
    <source>
        <dbReference type="Proteomes" id="UP000655410"/>
    </source>
</evidence>
<dbReference type="Pfam" id="PF13190">
    <property type="entry name" value="PDGLE"/>
    <property type="match status" value="1"/>
</dbReference>
<dbReference type="EMBL" id="BMNI01000005">
    <property type="protein sequence ID" value="GGO90366.1"/>
    <property type="molecule type" value="Genomic_DNA"/>
</dbReference>
<proteinExistence type="predicted"/>
<dbReference type="RefSeq" id="WP_229662810.1">
    <property type="nucleotide sequence ID" value="NZ_BMNI01000005.1"/>
</dbReference>
<reference evidence="9" key="1">
    <citation type="journal article" date="2019" name="Int. J. Syst. Evol. Microbiol.">
        <title>The Global Catalogue of Microorganisms (GCM) 10K type strain sequencing project: providing services to taxonomists for standard genome sequencing and annotation.</title>
        <authorList>
            <consortium name="The Broad Institute Genomics Platform"/>
            <consortium name="The Broad Institute Genome Sequencing Center for Infectious Disease"/>
            <person name="Wu L."/>
            <person name="Ma J."/>
        </authorList>
    </citation>
    <scope>NUCLEOTIDE SEQUENCE [LARGE SCALE GENOMIC DNA]</scope>
    <source>
        <strain evidence="9">CGMCC 4.7371</strain>
    </source>
</reference>
<keyword evidence="2" id="KW-1003">Cell membrane</keyword>
<sequence length="105" mass="10610">MIRTRTFYVVLLVAALLVAGVLSYYASTSPDGLMHVADTTGIASSQKTHATDGSPLAGYGVSGLDHRLGKGIAGVVGVLVCLGLGLGLGRLVRRPAATDAPSSDS</sequence>
<keyword evidence="3 6" id="KW-0812">Transmembrane</keyword>
<keyword evidence="5 6" id="KW-0472">Membrane</keyword>
<keyword evidence="9" id="KW-1185">Reference proteome</keyword>
<evidence type="ECO:0000256" key="6">
    <source>
        <dbReference type="SAM" id="Phobius"/>
    </source>
</evidence>
<accession>A0ABQ2NBV0</accession>
<evidence type="ECO:0000313" key="8">
    <source>
        <dbReference type="EMBL" id="GGO90366.1"/>
    </source>
</evidence>
<keyword evidence="4 6" id="KW-1133">Transmembrane helix</keyword>
<evidence type="ECO:0000256" key="4">
    <source>
        <dbReference type="ARBA" id="ARBA00022989"/>
    </source>
</evidence>
<gene>
    <name evidence="8" type="ORF">GCM10011584_21970</name>
</gene>
<dbReference type="Proteomes" id="UP000655410">
    <property type="component" value="Unassembled WGS sequence"/>
</dbReference>
<comment type="subcellular location">
    <subcellularLocation>
        <location evidence="1">Cell membrane</location>
    </subcellularLocation>
</comment>
<organism evidence="8 9">
    <name type="scientific">Nocardioides phosphati</name>
    <dbReference type="NCBI Taxonomy" id="1867775"/>
    <lineage>
        <taxon>Bacteria</taxon>
        <taxon>Bacillati</taxon>
        <taxon>Actinomycetota</taxon>
        <taxon>Actinomycetes</taxon>
        <taxon>Propionibacteriales</taxon>
        <taxon>Nocardioidaceae</taxon>
        <taxon>Nocardioides</taxon>
    </lineage>
</organism>
<evidence type="ECO:0000256" key="5">
    <source>
        <dbReference type="ARBA" id="ARBA00023136"/>
    </source>
</evidence>
<evidence type="ECO:0000259" key="7">
    <source>
        <dbReference type="Pfam" id="PF13190"/>
    </source>
</evidence>
<feature type="transmembrane region" description="Helical" evidence="6">
    <location>
        <begin position="7"/>
        <end position="26"/>
    </location>
</feature>
<evidence type="ECO:0000256" key="3">
    <source>
        <dbReference type="ARBA" id="ARBA00022692"/>
    </source>
</evidence>
<protein>
    <recommendedName>
        <fullName evidence="7">PDGLE domain-containing protein</fullName>
    </recommendedName>
</protein>
<dbReference type="InterPro" id="IPR025937">
    <property type="entry name" value="PDGLE_dom"/>
</dbReference>
<feature type="transmembrane region" description="Helical" evidence="6">
    <location>
        <begin position="72"/>
        <end position="92"/>
    </location>
</feature>